<evidence type="ECO:0000313" key="5">
    <source>
        <dbReference type="EMBL" id="PWK24827.1"/>
    </source>
</evidence>
<feature type="transmembrane region" description="Helical" evidence="2">
    <location>
        <begin position="38"/>
        <end position="58"/>
    </location>
</feature>
<feature type="transmembrane region" description="Helical" evidence="2">
    <location>
        <begin position="90"/>
        <end position="115"/>
    </location>
</feature>
<gene>
    <name evidence="4" type="ORF">HZY62_01595</name>
    <name evidence="5" type="ORF">LX92_01192</name>
</gene>
<name>A0A316E2E9_9FLAO</name>
<evidence type="ECO:0000313" key="4">
    <source>
        <dbReference type="EMBL" id="MBD1259267.1"/>
    </source>
</evidence>
<reference evidence="5 6" key="1">
    <citation type="submission" date="2018-05" db="EMBL/GenBank/DDBJ databases">
        <title>Genomic Encyclopedia of Archaeal and Bacterial Type Strains, Phase II (KMG-II): from individual species to whole genera.</title>
        <authorList>
            <person name="Goeker M."/>
        </authorList>
    </citation>
    <scope>NUCLEOTIDE SEQUENCE [LARGE SCALE GENOMIC DNA]</scope>
    <source>
        <strain evidence="5 6">DSM 23514</strain>
    </source>
</reference>
<keyword evidence="1 2" id="KW-0812">Transmembrane</keyword>
<feature type="transmembrane region" description="Helical" evidence="2">
    <location>
        <begin position="261"/>
        <end position="279"/>
    </location>
</feature>
<dbReference type="EMBL" id="JACWLN010000001">
    <property type="protein sequence ID" value="MBD1259267.1"/>
    <property type="molecule type" value="Genomic_DNA"/>
</dbReference>
<dbReference type="PANTHER" id="PTHR34978">
    <property type="entry name" value="POSSIBLE SENSOR-TRANSDUCER PROTEIN BLAR"/>
    <property type="match status" value="1"/>
</dbReference>
<dbReference type="RefSeq" id="WP_170117796.1">
    <property type="nucleotide sequence ID" value="NZ_JACWLN010000001.1"/>
</dbReference>
<comment type="similarity">
    <text evidence="1">Belongs to the TonB-dependent receptor family.</text>
</comment>
<dbReference type="AlphaFoldDB" id="A0A316E2E9"/>
<dbReference type="SUPFAM" id="SSF56935">
    <property type="entry name" value="Porins"/>
    <property type="match status" value="2"/>
</dbReference>
<evidence type="ECO:0000256" key="2">
    <source>
        <dbReference type="SAM" id="Phobius"/>
    </source>
</evidence>
<feature type="transmembrane region" description="Helical" evidence="2">
    <location>
        <begin position="6"/>
        <end position="26"/>
    </location>
</feature>
<evidence type="ECO:0000259" key="3">
    <source>
        <dbReference type="Pfam" id="PF05569"/>
    </source>
</evidence>
<evidence type="ECO:0000313" key="7">
    <source>
        <dbReference type="Proteomes" id="UP000651837"/>
    </source>
</evidence>
<dbReference type="Pfam" id="PF05569">
    <property type="entry name" value="Peptidase_M56"/>
    <property type="match status" value="1"/>
</dbReference>
<evidence type="ECO:0000256" key="1">
    <source>
        <dbReference type="PROSITE-ProRule" id="PRU01360"/>
    </source>
</evidence>
<dbReference type="InterPro" id="IPR052173">
    <property type="entry name" value="Beta-lactam_resp_regulator"/>
</dbReference>
<keyword evidence="7" id="KW-1185">Reference proteome</keyword>
<sequence length="633" mass="72240">MEPLLIHITKASGILALFYLTYAFFLKQETFYTINRHFLIIGLFSALLLPFVTFTHYIEIAVTPSSYSTQGVALATPEAVSPLDWITVLFGIYLLGVLFFATKFILQFAFLLKLIQRNTVVRKGKFHHVEINNPVTPFSFFNHIFYNPQPYSKEELSAIIKHEEAHSLQWHSLDILLTEIFTVFLWINPFSWLYRTTVKQNLEFMADACATKKVESIKDYQYTLLRVSGNNLYSPLVNNFYNSLIKKRIVMLNKSRSNKRNILKIGLIFPVLTLFLVSFNTKDVYVPLKTVTDSTISQTPNQRIEILIDKNTSDKELIQIKKDLLTKGIDFSYTVVYNSKNEIIEISIDFATTKEKGTKMSSSSIHQNGDDPIDPILVLYDEASNSISIGNVDKQSKTHKEDDEDQIVWVTTNETDGEHKTIEIIDEDGKETIKVNGQIVSRKEFNQMKEDEGVHEKHIKIKKSDDKKSKNVYIVEISEENEDEDIKSIAKNDNIFIVKNDGDKKPLIVIDGVVSEDKAIEEIDPTDIESISVLKDDSAKKKYGKKSKNGVVEITTKKGGEEEEEVKKIEFTQSDNNTKPLFLIDGREVDEKEIKQLDPSDVKTVNVLKDDAAKKKYGKKGQNGVVEITTKKE</sequence>
<keyword evidence="1" id="KW-0813">Transport</keyword>
<organism evidence="5 6">
    <name type="scientific">Maribacter polysiphoniae</name>
    <dbReference type="NCBI Taxonomy" id="429344"/>
    <lineage>
        <taxon>Bacteria</taxon>
        <taxon>Pseudomonadati</taxon>
        <taxon>Bacteroidota</taxon>
        <taxon>Flavobacteriia</taxon>
        <taxon>Flavobacteriales</taxon>
        <taxon>Flavobacteriaceae</taxon>
        <taxon>Maribacter</taxon>
    </lineage>
</organism>
<dbReference type="Gene3D" id="2.170.130.10">
    <property type="entry name" value="TonB-dependent receptor, plug domain"/>
    <property type="match status" value="2"/>
</dbReference>
<dbReference type="GO" id="GO:0009279">
    <property type="term" value="C:cell outer membrane"/>
    <property type="evidence" value="ECO:0007669"/>
    <property type="project" value="UniProtKB-SubCell"/>
</dbReference>
<dbReference type="EMBL" id="QGGQ01000002">
    <property type="protein sequence ID" value="PWK24827.1"/>
    <property type="molecule type" value="Genomic_DNA"/>
</dbReference>
<dbReference type="PROSITE" id="PS52016">
    <property type="entry name" value="TONB_DEPENDENT_REC_3"/>
    <property type="match status" value="1"/>
</dbReference>
<dbReference type="InterPro" id="IPR037066">
    <property type="entry name" value="Plug_dom_sf"/>
</dbReference>
<dbReference type="CDD" id="cd07341">
    <property type="entry name" value="M56_BlaR1_MecR1_like"/>
    <property type="match status" value="1"/>
</dbReference>
<dbReference type="Proteomes" id="UP000245667">
    <property type="component" value="Unassembled WGS sequence"/>
</dbReference>
<protein>
    <submittedName>
        <fullName evidence="5">TonB-dependent SusC/RagA subfamily outer membrane receptor</fullName>
    </submittedName>
    <submittedName>
        <fullName evidence="4">TonB-dependent receptor plug domain-containing protein</fullName>
    </submittedName>
</protein>
<comment type="caution">
    <text evidence="5">The sequence shown here is derived from an EMBL/GenBank/DDBJ whole genome shotgun (WGS) entry which is preliminary data.</text>
</comment>
<accession>A0A316E2E9</accession>
<reference evidence="4 7" key="2">
    <citation type="submission" date="2020-07" db="EMBL/GenBank/DDBJ databases">
        <title>The draft genome sequence of Maribacter polysiphoniae KCTC 22021.</title>
        <authorList>
            <person name="Mu L."/>
        </authorList>
    </citation>
    <scope>NUCLEOTIDE SEQUENCE [LARGE SCALE GENOMIC DNA]</scope>
    <source>
        <strain evidence="4 7">KCTC 22021</strain>
    </source>
</reference>
<dbReference type="PANTHER" id="PTHR34978:SF3">
    <property type="entry name" value="SLR0241 PROTEIN"/>
    <property type="match status" value="1"/>
</dbReference>
<dbReference type="Proteomes" id="UP000651837">
    <property type="component" value="Unassembled WGS sequence"/>
</dbReference>
<dbReference type="InterPro" id="IPR039426">
    <property type="entry name" value="TonB-dep_rcpt-like"/>
</dbReference>
<comment type="subcellular location">
    <subcellularLocation>
        <location evidence="1">Cell outer membrane</location>
        <topology evidence="1">Multi-pass membrane protein</topology>
    </subcellularLocation>
</comment>
<keyword evidence="5" id="KW-0675">Receptor</keyword>
<keyword evidence="2" id="KW-1133">Transmembrane helix</keyword>
<feature type="domain" description="Peptidase M56" evidence="3">
    <location>
        <begin position="149"/>
        <end position="252"/>
    </location>
</feature>
<keyword evidence="1" id="KW-1134">Transmembrane beta strand</keyword>
<dbReference type="InterPro" id="IPR008756">
    <property type="entry name" value="Peptidase_M56"/>
</dbReference>
<keyword evidence="1" id="KW-0998">Cell outer membrane</keyword>
<keyword evidence="1 2" id="KW-0472">Membrane</keyword>
<proteinExistence type="inferred from homology"/>
<evidence type="ECO:0000313" key="6">
    <source>
        <dbReference type="Proteomes" id="UP000245667"/>
    </source>
</evidence>